<dbReference type="SUPFAM" id="SSF48056">
    <property type="entry name" value="Di-copper centre-containing domain"/>
    <property type="match status" value="1"/>
</dbReference>
<dbReference type="PANTHER" id="PTHR11474">
    <property type="entry name" value="TYROSINASE FAMILY MEMBER"/>
    <property type="match status" value="1"/>
</dbReference>
<keyword evidence="5" id="KW-1185">Reference proteome</keyword>
<proteinExistence type="predicted"/>
<evidence type="ECO:0000256" key="2">
    <source>
        <dbReference type="SAM" id="SignalP"/>
    </source>
</evidence>
<evidence type="ECO:0000256" key="1">
    <source>
        <dbReference type="ARBA" id="ARBA00022723"/>
    </source>
</evidence>
<name>W7E9G0_BIPV3</name>
<dbReference type="Proteomes" id="UP000054337">
    <property type="component" value="Unassembled WGS sequence"/>
</dbReference>
<dbReference type="EMBL" id="KI968901">
    <property type="protein sequence ID" value="EUN20712.1"/>
    <property type="molecule type" value="Genomic_DNA"/>
</dbReference>
<dbReference type="PROSITE" id="PS00498">
    <property type="entry name" value="TYROSINASE_2"/>
    <property type="match status" value="1"/>
</dbReference>
<feature type="domain" description="Tyrosinase copper-binding" evidence="3">
    <location>
        <begin position="278"/>
        <end position="289"/>
    </location>
</feature>
<dbReference type="InterPro" id="IPR008922">
    <property type="entry name" value="Di-copper_centre_dom_sf"/>
</dbReference>
<evidence type="ECO:0000313" key="5">
    <source>
        <dbReference type="Proteomes" id="UP000054337"/>
    </source>
</evidence>
<feature type="chain" id="PRO_5004891381" description="Tyrosinase copper-binding domain-containing protein" evidence="2">
    <location>
        <begin position="23"/>
        <end position="360"/>
    </location>
</feature>
<protein>
    <recommendedName>
        <fullName evidence="3">Tyrosinase copper-binding domain-containing protein</fullName>
    </recommendedName>
</protein>
<dbReference type="GO" id="GO:0016491">
    <property type="term" value="F:oxidoreductase activity"/>
    <property type="evidence" value="ECO:0007669"/>
    <property type="project" value="InterPro"/>
</dbReference>
<dbReference type="InterPro" id="IPR050316">
    <property type="entry name" value="Tyrosinase/Hemocyanin"/>
</dbReference>
<sequence>MTRLMLLVGILAILASFQVLYAQEMTASRAQKCRNSVIRKEWRTLADSEKSEWLGAVKCLAGIRHQRLSLTPVQTILDGKRSLYDDFSYSHALAAYSAHDNAYFLPWHRWFVHLFDTSMRETCRYTGPTPYWDWTRDHADLFNSPVFDASPEHGLGGTGICQSSFSGEADCTVATGALASSLGNFELAWPVAHGLRRNLTLFTGWFPHEKPLNTTLTPGFIRDATEKTTGDFFAFQQELTESHNAVHNFVGADLAGVCPNSMPSDDCNGMTQAFTPNDPLFWLHHAQLDRLWDKWQHHHPLNFAAFSGRFLDAQDPQGPHHDPEADVDHHMLFDIHSVPMTPAMLLDIEAWPLCYQYVDE</sequence>
<dbReference type="InterPro" id="IPR002227">
    <property type="entry name" value="Tyrosinase_Cu-bd"/>
</dbReference>
<dbReference type="HOGENOM" id="CLU_035914_1_3_1"/>
<dbReference type="PANTHER" id="PTHR11474:SF127">
    <property type="entry name" value="TYROSINASE COPPER-BINDING DOMAIN-CONTAINING PROTEIN"/>
    <property type="match status" value="1"/>
</dbReference>
<keyword evidence="1" id="KW-0479">Metal-binding</keyword>
<keyword evidence="2" id="KW-0732">Signal</keyword>
<dbReference type="GO" id="GO:0046872">
    <property type="term" value="F:metal ion binding"/>
    <property type="evidence" value="ECO:0007669"/>
    <property type="project" value="UniProtKB-KW"/>
</dbReference>
<evidence type="ECO:0000259" key="3">
    <source>
        <dbReference type="PROSITE" id="PS00498"/>
    </source>
</evidence>
<evidence type="ECO:0000313" key="4">
    <source>
        <dbReference type="EMBL" id="EUN20712.1"/>
    </source>
</evidence>
<dbReference type="RefSeq" id="XP_014550286.1">
    <property type="nucleotide sequence ID" value="XM_014694800.1"/>
</dbReference>
<feature type="signal peptide" evidence="2">
    <location>
        <begin position="1"/>
        <end position="22"/>
    </location>
</feature>
<dbReference type="Pfam" id="PF00264">
    <property type="entry name" value="Tyrosinase"/>
    <property type="match status" value="1"/>
</dbReference>
<organism evidence="4 5">
    <name type="scientific">Bipolaris victoriae (strain FI3)</name>
    <name type="common">Victoria blight of oats agent</name>
    <name type="synonym">Cochliobolus victoriae</name>
    <dbReference type="NCBI Taxonomy" id="930091"/>
    <lineage>
        <taxon>Eukaryota</taxon>
        <taxon>Fungi</taxon>
        <taxon>Dikarya</taxon>
        <taxon>Ascomycota</taxon>
        <taxon>Pezizomycotina</taxon>
        <taxon>Dothideomycetes</taxon>
        <taxon>Pleosporomycetidae</taxon>
        <taxon>Pleosporales</taxon>
        <taxon>Pleosporineae</taxon>
        <taxon>Pleosporaceae</taxon>
        <taxon>Bipolaris</taxon>
    </lineage>
</organism>
<dbReference type="Gene3D" id="1.10.1280.10">
    <property type="entry name" value="Di-copper center containing domain from catechol oxidase"/>
    <property type="match status" value="1"/>
</dbReference>
<reference evidence="4 5" key="1">
    <citation type="journal article" date="2013" name="PLoS Genet.">
        <title>Comparative genome structure, secondary metabolite, and effector coding capacity across Cochliobolus pathogens.</title>
        <authorList>
            <person name="Condon B.J."/>
            <person name="Leng Y."/>
            <person name="Wu D."/>
            <person name="Bushley K.E."/>
            <person name="Ohm R.A."/>
            <person name="Otillar R."/>
            <person name="Martin J."/>
            <person name="Schackwitz W."/>
            <person name="Grimwood J."/>
            <person name="MohdZainudin N."/>
            <person name="Xue C."/>
            <person name="Wang R."/>
            <person name="Manning V.A."/>
            <person name="Dhillon B."/>
            <person name="Tu Z.J."/>
            <person name="Steffenson B.J."/>
            <person name="Salamov A."/>
            <person name="Sun H."/>
            <person name="Lowry S."/>
            <person name="LaButti K."/>
            <person name="Han J."/>
            <person name="Copeland A."/>
            <person name="Lindquist E."/>
            <person name="Barry K."/>
            <person name="Schmutz J."/>
            <person name="Baker S.E."/>
            <person name="Ciuffetti L.M."/>
            <person name="Grigoriev I.V."/>
            <person name="Zhong S."/>
            <person name="Turgeon B.G."/>
        </authorList>
    </citation>
    <scope>NUCLEOTIDE SEQUENCE [LARGE SCALE GENOMIC DNA]</scope>
    <source>
        <strain evidence="4 5">FI3</strain>
    </source>
</reference>
<gene>
    <name evidence="4" type="ORF">COCVIDRAFT_21218</name>
</gene>
<dbReference type="AlphaFoldDB" id="W7E9G0"/>
<dbReference type="PRINTS" id="PR00092">
    <property type="entry name" value="TYROSINASE"/>
</dbReference>
<dbReference type="GeneID" id="26252671"/>
<accession>W7E9G0</accession>